<reference evidence="1" key="2">
    <citation type="submission" date="2021-09" db="EMBL/GenBank/DDBJ databases">
        <authorList>
            <person name="Jia N."/>
            <person name="Wang J."/>
            <person name="Shi W."/>
            <person name="Du L."/>
            <person name="Sun Y."/>
            <person name="Zhan W."/>
            <person name="Jiang J."/>
            <person name="Wang Q."/>
            <person name="Zhang B."/>
            <person name="Ji P."/>
            <person name="Sakyi L.B."/>
            <person name="Cui X."/>
            <person name="Yuan T."/>
            <person name="Jiang B."/>
            <person name="Yang W."/>
            <person name="Lam T.T.-Y."/>
            <person name="Chang Q."/>
            <person name="Ding S."/>
            <person name="Wang X."/>
            <person name="Zhu J."/>
            <person name="Ruan X."/>
            <person name="Zhao L."/>
            <person name="Wei J."/>
            <person name="Que T."/>
            <person name="Du C."/>
            <person name="Cheng J."/>
            <person name="Dai P."/>
            <person name="Han X."/>
            <person name="Huang E."/>
            <person name="Gao Y."/>
            <person name="Liu J."/>
            <person name="Shao H."/>
            <person name="Ye R."/>
            <person name="Li L."/>
            <person name="Wei W."/>
            <person name="Wang X."/>
            <person name="Wang C."/>
            <person name="Huo Q."/>
            <person name="Li W."/>
            <person name="Guo W."/>
            <person name="Chen H."/>
            <person name="Chen S."/>
            <person name="Zhou L."/>
            <person name="Zhou L."/>
            <person name="Ni X."/>
            <person name="Tian J."/>
            <person name="Zhou Y."/>
            <person name="Sheng Y."/>
            <person name="Liu T."/>
            <person name="Pan Y."/>
            <person name="Xia L."/>
            <person name="Li J."/>
            <person name="Zhao F."/>
            <person name="Cao W."/>
        </authorList>
    </citation>
    <scope>NUCLEOTIDE SEQUENCE</scope>
    <source>
        <strain evidence="1">Rmic-2018</strain>
        <tissue evidence="1">Larvae</tissue>
    </source>
</reference>
<comment type="caution">
    <text evidence="1">The sequence shown here is derived from an EMBL/GenBank/DDBJ whole genome shotgun (WGS) entry which is preliminary data.</text>
</comment>
<dbReference type="Proteomes" id="UP000821866">
    <property type="component" value="Chromosome 1"/>
</dbReference>
<proteinExistence type="predicted"/>
<dbReference type="EMBL" id="JABSTU010000001">
    <property type="protein sequence ID" value="KAH8039583.1"/>
    <property type="molecule type" value="Genomic_DNA"/>
</dbReference>
<accession>A0A9J6EZD0</accession>
<sequence>MQPSSLEATKLAHFSPYATSALQPIDQGVVYSIEVAYRTRLILRLLFDMQAKGETKIDVKFPVGILPADGAQLKSNCVTPNPRNFLGFDNAIIDNKQLTDDEIVAFVNNASERLLKDDSGEEAEASVQLFSTQATNYIKALKGYFLKQQGDCPAEVLLLSETQHKIKQPAPHGKGSVCNGRKQTRYPLLGGFCSVCLAFQSEKAGREACDPRFSSPYGRP</sequence>
<evidence type="ECO:0000313" key="2">
    <source>
        <dbReference type="Proteomes" id="UP000821866"/>
    </source>
</evidence>
<reference evidence="1" key="1">
    <citation type="journal article" date="2020" name="Cell">
        <title>Large-Scale Comparative Analyses of Tick Genomes Elucidate Their Genetic Diversity and Vector Capacities.</title>
        <authorList>
            <consortium name="Tick Genome and Microbiome Consortium (TIGMIC)"/>
            <person name="Jia N."/>
            <person name="Wang J."/>
            <person name="Shi W."/>
            <person name="Du L."/>
            <person name="Sun Y."/>
            <person name="Zhan W."/>
            <person name="Jiang J.F."/>
            <person name="Wang Q."/>
            <person name="Zhang B."/>
            <person name="Ji P."/>
            <person name="Bell-Sakyi L."/>
            <person name="Cui X.M."/>
            <person name="Yuan T.T."/>
            <person name="Jiang B.G."/>
            <person name="Yang W.F."/>
            <person name="Lam T.T."/>
            <person name="Chang Q.C."/>
            <person name="Ding S.J."/>
            <person name="Wang X.J."/>
            <person name="Zhu J.G."/>
            <person name="Ruan X.D."/>
            <person name="Zhao L."/>
            <person name="Wei J.T."/>
            <person name="Ye R.Z."/>
            <person name="Que T.C."/>
            <person name="Du C.H."/>
            <person name="Zhou Y.H."/>
            <person name="Cheng J.X."/>
            <person name="Dai P.F."/>
            <person name="Guo W.B."/>
            <person name="Han X.H."/>
            <person name="Huang E.J."/>
            <person name="Li L.F."/>
            <person name="Wei W."/>
            <person name="Gao Y.C."/>
            <person name="Liu J.Z."/>
            <person name="Shao H.Z."/>
            <person name="Wang X."/>
            <person name="Wang C.C."/>
            <person name="Yang T.C."/>
            <person name="Huo Q.B."/>
            <person name="Li W."/>
            <person name="Chen H.Y."/>
            <person name="Chen S.E."/>
            <person name="Zhou L.G."/>
            <person name="Ni X.B."/>
            <person name="Tian J.H."/>
            <person name="Sheng Y."/>
            <person name="Liu T."/>
            <person name="Pan Y.S."/>
            <person name="Xia L.Y."/>
            <person name="Li J."/>
            <person name="Zhao F."/>
            <person name="Cao W.C."/>
        </authorList>
    </citation>
    <scope>NUCLEOTIDE SEQUENCE</scope>
    <source>
        <strain evidence="1">Rmic-2018</strain>
    </source>
</reference>
<evidence type="ECO:0000313" key="1">
    <source>
        <dbReference type="EMBL" id="KAH8039583.1"/>
    </source>
</evidence>
<keyword evidence="2" id="KW-1185">Reference proteome</keyword>
<gene>
    <name evidence="1" type="ORF">HPB51_007783</name>
</gene>
<protein>
    <submittedName>
        <fullName evidence="1">Uncharacterized protein</fullName>
    </submittedName>
</protein>
<name>A0A9J6EZD0_RHIMP</name>
<dbReference type="AlphaFoldDB" id="A0A9J6EZD0"/>
<organism evidence="1 2">
    <name type="scientific">Rhipicephalus microplus</name>
    <name type="common">Cattle tick</name>
    <name type="synonym">Boophilus microplus</name>
    <dbReference type="NCBI Taxonomy" id="6941"/>
    <lineage>
        <taxon>Eukaryota</taxon>
        <taxon>Metazoa</taxon>
        <taxon>Ecdysozoa</taxon>
        <taxon>Arthropoda</taxon>
        <taxon>Chelicerata</taxon>
        <taxon>Arachnida</taxon>
        <taxon>Acari</taxon>
        <taxon>Parasitiformes</taxon>
        <taxon>Ixodida</taxon>
        <taxon>Ixodoidea</taxon>
        <taxon>Ixodidae</taxon>
        <taxon>Rhipicephalinae</taxon>
        <taxon>Rhipicephalus</taxon>
        <taxon>Boophilus</taxon>
    </lineage>
</organism>